<protein>
    <submittedName>
        <fullName evidence="3">Uncharacterized protein LOC115232687 isoform X1</fullName>
    </submittedName>
</protein>
<name>A0A6P7UB42_9MOLL</name>
<dbReference type="KEGG" id="osn:115232687"/>
<evidence type="ECO:0000256" key="1">
    <source>
        <dbReference type="SAM" id="MobiDB-lite"/>
    </source>
</evidence>
<accession>A0A6P7UB42</accession>
<feature type="region of interest" description="Disordered" evidence="1">
    <location>
        <begin position="149"/>
        <end position="242"/>
    </location>
</feature>
<feature type="region of interest" description="Disordered" evidence="1">
    <location>
        <begin position="42"/>
        <end position="71"/>
    </location>
</feature>
<keyword evidence="2" id="KW-1185">Reference proteome</keyword>
<gene>
    <name evidence="3" type="primary">LOC115232687</name>
</gene>
<dbReference type="SUPFAM" id="SSF158457">
    <property type="entry name" value="Orange domain-like"/>
    <property type="match status" value="1"/>
</dbReference>
<feature type="compositionally biased region" description="Low complexity" evidence="1">
    <location>
        <begin position="52"/>
        <end position="70"/>
    </location>
</feature>
<evidence type="ECO:0000313" key="2">
    <source>
        <dbReference type="Proteomes" id="UP000515154"/>
    </source>
</evidence>
<sequence>MNHCNSSDITHDDQFNIIGDRLQQLKRLLPLLHFHSLLETMRPISPSNNQDKSSASSEENSKSSSPVSPKTCYMLPEIPTLIPVKDNQEMSKKSLFLLGYRDCSYEALRYMIEVEKIAKDDPLILGLQQHLEQHQLRMDIQSLIDSEFGNLDRSDDSEDLNKISPKSSPDTSSSNNELPLSTHLKSEHNSADSTSPQMTVTSTTAIQTKANPNKSDSLNGNCCQDNNNNNSQTHSNRTIKKKRELSLSPSDCEANCLLEKETLCKKRRLENSNAVKMDDSTKWSQLNLSIATVAQELIVLLENENPFFEDDSYVEEELVMNEEFAK</sequence>
<dbReference type="Gene3D" id="6.10.250.980">
    <property type="match status" value="1"/>
</dbReference>
<dbReference type="RefSeq" id="XP_029658577.1">
    <property type="nucleotide sequence ID" value="XM_029802717.2"/>
</dbReference>
<feature type="compositionally biased region" description="Low complexity" evidence="1">
    <location>
        <begin position="164"/>
        <end position="174"/>
    </location>
</feature>
<feature type="compositionally biased region" description="Low complexity" evidence="1">
    <location>
        <begin position="219"/>
        <end position="236"/>
    </location>
</feature>
<dbReference type="AlphaFoldDB" id="A0A6P7UB42"/>
<proteinExistence type="predicted"/>
<feature type="compositionally biased region" description="Polar residues" evidence="1">
    <location>
        <begin position="191"/>
        <end position="218"/>
    </location>
</feature>
<dbReference type="Proteomes" id="UP000515154">
    <property type="component" value="Linkage group LG2"/>
</dbReference>
<reference evidence="3" key="1">
    <citation type="submission" date="2025-08" db="UniProtKB">
        <authorList>
            <consortium name="RefSeq"/>
        </authorList>
    </citation>
    <scope>IDENTIFICATION</scope>
</reference>
<evidence type="ECO:0000313" key="3">
    <source>
        <dbReference type="RefSeq" id="XP_029658577.1"/>
    </source>
</evidence>
<organism evidence="2 3">
    <name type="scientific">Octopus sinensis</name>
    <name type="common">East Asian common octopus</name>
    <dbReference type="NCBI Taxonomy" id="2607531"/>
    <lineage>
        <taxon>Eukaryota</taxon>
        <taxon>Metazoa</taxon>
        <taxon>Spiralia</taxon>
        <taxon>Lophotrochozoa</taxon>
        <taxon>Mollusca</taxon>
        <taxon>Cephalopoda</taxon>
        <taxon>Coleoidea</taxon>
        <taxon>Octopodiformes</taxon>
        <taxon>Octopoda</taxon>
        <taxon>Incirrata</taxon>
        <taxon>Octopodidae</taxon>
        <taxon>Octopus</taxon>
    </lineage>
</organism>